<keyword evidence="3" id="KW-0548">Nucleotidyltransferase</keyword>
<reference evidence="3 4" key="1">
    <citation type="submission" date="2023-08" db="EMBL/GenBank/DDBJ databases">
        <authorList>
            <person name="Park J.-S."/>
        </authorList>
    </citation>
    <scope>NUCLEOTIDE SEQUENCE [LARGE SCALE GENOMIC DNA]</scope>
    <source>
        <strain evidence="3 4">2205SS18-9</strain>
    </source>
</reference>
<dbReference type="NCBIfam" id="TIGR00254">
    <property type="entry name" value="GGDEF"/>
    <property type="match status" value="1"/>
</dbReference>
<feature type="domain" description="GGDEF" evidence="2">
    <location>
        <begin position="153"/>
        <end position="275"/>
    </location>
</feature>
<keyword evidence="4" id="KW-1185">Reference proteome</keyword>
<dbReference type="InterPro" id="IPR029787">
    <property type="entry name" value="Nucleotide_cyclase"/>
</dbReference>
<feature type="transmembrane region" description="Helical" evidence="1">
    <location>
        <begin position="53"/>
        <end position="72"/>
    </location>
</feature>
<dbReference type="EC" id="2.7.7.65" evidence="3"/>
<dbReference type="PANTHER" id="PTHR45138">
    <property type="entry name" value="REGULATORY COMPONENTS OF SENSORY TRANSDUCTION SYSTEM"/>
    <property type="match status" value="1"/>
</dbReference>
<protein>
    <submittedName>
        <fullName evidence="3">Diguanylate cyclase</fullName>
        <ecNumber evidence="3">2.7.7.65</ecNumber>
    </submittedName>
</protein>
<gene>
    <name evidence="3" type="ORF">Q5Y73_14250</name>
</gene>
<keyword evidence="1" id="KW-0812">Transmembrane</keyword>
<proteinExistence type="predicted"/>
<dbReference type="Gene3D" id="3.30.70.270">
    <property type="match status" value="1"/>
</dbReference>
<keyword evidence="1" id="KW-0472">Membrane</keyword>
<evidence type="ECO:0000313" key="3">
    <source>
        <dbReference type="EMBL" id="MDP5275275.1"/>
    </source>
</evidence>
<dbReference type="GO" id="GO:0052621">
    <property type="term" value="F:diguanylate cyclase activity"/>
    <property type="evidence" value="ECO:0007669"/>
    <property type="project" value="UniProtKB-EC"/>
</dbReference>
<accession>A0ABT9J0Y1</accession>
<feature type="transmembrane region" description="Helical" evidence="1">
    <location>
        <begin position="84"/>
        <end position="100"/>
    </location>
</feature>
<dbReference type="PANTHER" id="PTHR45138:SF6">
    <property type="entry name" value="DIGUANYLATE CYCLASE DGCN"/>
    <property type="match status" value="1"/>
</dbReference>
<dbReference type="InterPro" id="IPR000160">
    <property type="entry name" value="GGDEF_dom"/>
</dbReference>
<keyword evidence="1" id="KW-1133">Transmembrane helix</keyword>
<evidence type="ECO:0000313" key="4">
    <source>
        <dbReference type="Proteomes" id="UP001231941"/>
    </source>
</evidence>
<feature type="transmembrane region" description="Helical" evidence="1">
    <location>
        <begin position="7"/>
        <end position="24"/>
    </location>
</feature>
<dbReference type="SUPFAM" id="SSF55073">
    <property type="entry name" value="Nucleotide cyclase"/>
    <property type="match status" value="1"/>
</dbReference>
<dbReference type="Proteomes" id="UP001231941">
    <property type="component" value="Unassembled WGS sequence"/>
</dbReference>
<evidence type="ECO:0000256" key="1">
    <source>
        <dbReference type="SAM" id="Phobius"/>
    </source>
</evidence>
<keyword evidence="3" id="KW-0808">Transferase</keyword>
<dbReference type="InterPro" id="IPR043128">
    <property type="entry name" value="Rev_trsase/Diguanyl_cyclase"/>
</dbReference>
<sequence length="275" mass="32196">MIVVYQIIFFIFILLFGISSYSFKEGGWESYLFIACIITVSIVGLMNGLSAGLGFSLLFLFLFGTLMLWNQIYANRLLWETNEIIYMMFFLLLMAVLTGIQRDWVNSVLRVNKEMFEKFDGLVSIDETTGFDNRKRFFMDLEEEFKRSDRTNLPFTLMLIRIQHMEQFIKLYGASEAEHLLRYIADQMLKEFRLSDGKYRIDSSTFAIILVNASIESKEIIVAKMERILSTYLLVNRSIEITLTKSFGVSGYQMEQSDYMELYQNASTDLEYYVQ</sequence>
<name>A0ABT9J0Y1_9BACL</name>
<dbReference type="RefSeq" id="WP_305992587.1">
    <property type="nucleotide sequence ID" value="NZ_JAVAMP010000007.1"/>
</dbReference>
<dbReference type="EMBL" id="JAVAMP010000007">
    <property type="protein sequence ID" value="MDP5275275.1"/>
    <property type="molecule type" value="Genomic_DNA"/>
</dbReference>
<dbReference type="SMART" id="SM00267">
    <property type="entry name" value="GGDEF"/>
    <property type="match status" value="1"/>
</dbReference>
<feature type="transmembrane region" description="Helical" evidence="1">
    <location>
        <begin position="30"/>
        <end position="46"/>
    </location>
</feature>
<dbReference type="InterPro" id="IPR050469">
    <property type="entry name" value="Diguanylate_Cyclase"/>
</dbReference>
<dbReference type="Pfam" id="PF00990">
    <property type="entry name" value="GGDEF"/>
    <property type="match status" value="1"/>
</dbReference>
<evidence type="ECO:0000259" key="2">
    <source>
        <dbReference type="PROSITE" id="PS50887"/>
    </source>
</evidence>
<organism evidence="3 4">
    <name type="scientific">Chengkuizengella axinellae</name>
    <dbReference type="NCBI Taxonomy" id="3064388"/>
    <lineage>
        <taxon>Bacteria</taxon>
        <taxon>Bacillati</taxon>
        <taxon>Bacillota</taxon>
        <taxon>Bacilli</taxon>
        <taxon>Bacillales</taxon>
        <taxon>Paenibacillaceae</taxon>
        <taxon>Chengkuizengella</taxon>
    </lineage>
</organism>
<comment type="caution">
    <text evidence="3">The sequence shown here is derived from an EMBL/GenBank/DDBJ whole genome shotgun (WGS) entry which is preliminary data.</text>
</comment>
<dbReference type="PROSITE" id="PS50887">
    <property type="entry name" value="GGDEF"/>
    <property type="match status" value="1"/>
</dbReference>